<dbReference type="InterPro" id="IPR055178">
    <property type="entry name" value="RsdA/BaiN/AoA(So)-like_dom"/>
</dbReference>
<gene>
    <name evidence="6" type="ORF">AAA081_03915</name>
</gene>
<dbReference type="InterPro" id="IPR023166">
    <property type="entry name" value="BaiN-like_dom_sf"/>
</dbReference>
<dbReference type="EMBL" id="JBBNPS010000007">
    <property type="protein sequence ID" value="MEQ3353447.1"/>
    <property type="molecule type" value="Genomic_DNA"/>
</dbReference>
<comment type="cofactor">
    <cofactor evidence="1">
        <name>FAD</name>
        <dbReference type="ChEBI" id="CHEBI:57692"/>
    </cofactor>
</comment>
<feature type="domain" description="RsdA/BaiN/AoA(So)-like insert" evidence="5">
    <location>
        <begin position="190"/>
        <end position="343"/>
    </location>
</feature>
<evidence type="ECO:0000259" key="4">
    <source>
        <dbReference type="Pfam" id="PF03486"/>
    </source>
</evidence>
<evidence type="ECO:0000256" key="3">
    <source>
        <dbReference type="ARBA" id="ARBA00022827"/>
    </source>
</evidence>
<protein>
    <submittedName>
        <fullName evidence="6">Aminoacetone oxidase family FAD-binding enzyme</fullName>
    </submittedName>
</protein>
<evidence type="ECO:0000313" key="6">
    <source>
        <dbReference type="EMBL" id="MEQ3353447.1"/>
    </source>
</evidence>
<proteinExistence type="predicted"/>
<organism evidence="6 7">
    <name type="scientific">Aedoeadaptatus acetigenes</name>
    <dbReference type="NCBI Taxonomy" id="2981723"/>
    <lineage>
        <taxon>Bacteria</taxon>
        <taxon>Bacillati</taxon>
        <taxon>Bacillota</taxon>
        <taxon>Tissierellia</taxon>
        <taxon>Tissierellales</taxon>
        <taxon>Peptoniphilaceae</taxon>
        <taxon>Aedoeadaptatus</taxon>
    </lineage>
</organism>
<dbReference type="Proteomes" id="UP001481872">
    <property type="component" value="Unassembled WGS sequence"/>
</dbReference>
<dbReference type="NCBIfam" id="TIGR00275">
    <property type="entry name" value="aminoacetone oxidase family FAD-binding enzyme"/>
    <property type="match status" value="1"/>
</dbReference>
<dbReference type="Gene3D" id="1.10.8.260">
    <property type="entry name" value="HI0933 insert domain-like"/>
    <property type="match status" value="1"/>
</dbReference>
<evidence type="ECO:0000256" key="1">
    <source>
        <dbReference type="ARBA" id="ARBA00001974"/>
    </source>
</evidence>
<sequence length="402" mass="43162">MKIAIIGGGVSGLVAGCLLAEAGCAVTIYERKNRVGKKLLATGNGRANVSNADLSSGHWHSESPLPFDPGTYFSAEARREFFDALGIDLVEEDRGKLYPSTLQARTVLNALRRRFFAADGEELVETCIDSIEQSKGGFLLASGENSFFADKVIVATGGMAMPQSGSDGKGYGLMKAFGHKKTRTFPGISALLCESPYLKHLNGTKVQGRITLYKNGEGIASEEGEILLAKDGISGPPVLDLARAVGEGKGDYAVSFPMLNHLDQLPDYRNILEGRSYLPVAAKDFLDGILSNKWVHVVLKECGLKGGEPMDQLSWEERDRLLKLLFSFTLPVTGVRGFDYAQVTCGGMALSGFSADLESLYAPGLYAAGEVLDVDGDCGGYNIHWALASAHRIARAIIKNDK</sequence>
<dbReference type="InterPro" id="IPR036188">
    <property type="entry name" value="FAD/NAD-bd_sf"/>
</dbReference>
<dbReference type="PRINTS" id="PR00368">
    <property type="entry name" value="FADPNR"/>
</dbReference>
<dbReference type="SUPFAM" id="SSF51905">
    <property type="entry name" value="FAD/NAD(P)-binding domain"/>
    <property type="match status" value="1"/>
</dbReference>
<dbReference type="RefSeq" id="WP_349053776.1">
    <property type="nucleotide sequence ID" value="NZ_JBBNPS010000007.1"/>
</dbReference>
<dbReference type="PROSITE" id="PS51257">
    <property type="entry name" value="PROKAR_LIPOPROTEIN"/>
    <property type="match status" value="1"/>
</dbReference>
<dbReference type="PANTHER" id="PTHR42887">
    <property type="entry name" value="OS12G0638800 PROTEIN"/>
    <property type="match status" value="1"/>
</dbReference>
<comment type="caution">
    <text evidence="6">The sequence shown here is derived from an EMBL/GenBank/DDBJ whole genome shotgun (WGS) entry which is preliminary data.</text>
</comment>
<feature type="domain" description="RsdA/BaiN/AoA(So)-like Rossmann fold-like" evidence="4">
    <location>
        <begin position="2"/>
        <end position="394"/>
    </location>
</feature>
<reference evidence="6 7" key="1">
    <citation type="submission" date="2024-04" db="EMBL/GenBank/DDBJ databases">
        <title>Human intestinal bacterial collection.</title>
        <authorList>
            <person name="Pauvert C."/>
            <person name="Hitch T.C.A."/>
            <person name="Clavel T."/>
        </authorList>
    </citation>
    <scope>NUCLEOTIDE SEQUENCE [LARGE SCALE GENOMIC DNA]</scope>
    <source>
        <strain evidence="6 7">CLA-SR-H026</strain>
    </source>
</reference>
<accession>A0ABV1J6M0</accession>
<keyword evidence="2" id="KW-0285">Flavoprotein</keyword>
<dbReference type="Gene3D" id="3.50.50.60">
    <property type="entry name" value="FAD/NAD(P)-binding domain"/>
    <property type="match status" value="1"/>
</dbReference>
<dbReference type="Pfam" id="PF22780">
    <property type="entry name" value="HI0933_like_1st"/>
    <property type="match status" value="1"/>
</dbReference>
<name>A0ABV1J6M0_9FIRM</name>
<dbReference type="PANTHER" id="PTHR42887:SF2">
    <property type="entry name" value="OS12G0638800 PROTEIN"/>
    <property type="match status" value="1"/>
</dbReference>
<evidence type="ECO:0000313" key="7">
    <source>
        <dbReference type="Proteomes" id="UP001481872"/>
    </source>
</evidence>
<dbReference type="Pfam" id="PF03486">
    <property type="entry name" value="HI0933_like"/>
    <property type="match status" value="1"/>
</dbReference>
<evidence type="ECO:0000259" key="5">
    <source>
        <dbReference type="Pfam" id="PF22780"/>
    </source>
</evidence>
<dbReference type="InterPro" id="IPR057661">
    <property type="entry name" value="RsdA/BaiN/AoA(So)_Rossmann"/>
</dbReference>
<keyword evidence="3" id="KW-0274">FAD</keyword>
<keyword evidence="7" id="KW-1185">Reference proteome</keyword>
<dbReference type="SUPFAM" id="SSF160996">
    <property type="entry name" value="HI0933 insert domain-like"/>
    <property type="match status" value="1"/>
</dbReference>
<dbReference type="InterPro" id="IPR004792">
    <property type="entry name" value="BaiN-like"/>
</dbReference>
<evidence type="ECO:0000256" key="2">
    <source>
        <dbReference type="ARBA" id="ARBA00022630"/>
    </source>
</evidence>
<dbReference type="Gene3D" id="2.40.30.10">
    <property type="entry name" value="Translation factors"/>
    <property type="match status" value="1"/>
</dbReference>